<dbReference type="EMBL" id="NBIV01000125">
    <property type="protein sequence ID" value="PXF43416.1"/>
    <property type="molecule type" value="Genomic_DNA"/>
</dbReference>
<organism evidence="3 4">
    <name type="scientific">Gracilariopsis chorda</name>
    <dbReference type="NCBI Taxonomy" id="448386"/>
    <lineage>
        <taxon>Eukaryota</taxon>
        <taxon>Rhodophyta</taxon>
        <taxon>Florideophyceae</taxon>
        <taxon>Rhodymeniophycidae</taxon>
        <taxon>Gracilariales</taxon>
        <taxon>Gracilariaceae</taxon>
        <taxon>Gracilariopsis</taxon>
    </lineage>
</organism>
<proteinExistence type="predicted"/>
<dbReference type="PROSITE" id="PS51379">
    <property type="entry name" value="4FE4S_FER_2"/>
    <property type="match status" value="1"/>
</dbReference>
<feature type="compositionally biased region" description="Basic residues" evidence="1">
    <location>
        <begin position="274"/>
        <end position="288"/>
    </location>
</feature>
<dbReference type="SUPFAM" id="SSF54862">
    <property type="entry name" value="4Fe-4S ferredoxins"/>
    <property type="match status" value="1"/>
</dbReference>
<dbReference type="InterPro" id="IPR017896">
    <property type="entry name" value="4Fe4S_Fe-S-bd"/>
</dbReference>
<dbReference type="Gene3D" id="3.30.70.20">
    <property type="match status" value="1"/>
</dbReference>
<feature type="domain" description="4Fe-4S ferredoxin-type" evidence="2">
    <location>
        <begin position="131"/>
        <end position="159"/>
    </location>
</feature>
<dbReference type="AlphaFoldDB" id="A0A2V3IMW0"/>
<dbReference type="Pfam" id="PF13370">
    <property type="entry name" value="Fer4_13"/>
    <property type="match status" value="1"/>
</dbReference>
<sequence length="288" mass="32818">MICIVVRLLDDIISSSLLRACEEDMNSAYPAWASPVPLALNNSARVLTVSLTPLKPTQRRWSSTVRTIPCAAARYEETPSDYDVLEKRKEDYFRALEQVTEAETALSNPHGTKMSHEMIQFDASGLGPLDRYVYVEERDCIGCTHCATTAPGTFFLEDAFGRARVYNQLGDTDDTIAEAIDTCPVNCIYYVDWEDLVKLELMRKDQKINNWARLVGGQDAMNARKGKRKTKVMDSGVMRCEDCPGRGCRECPLYGVGENPEYLKRKAMREVQKRQKKQEQRKRSRKRL</sequence>
<reference evidence="3 4" key="1">
    <citation type="journal article" date="2018" name="Mol. Biol. Evol.">
        <title>Analysis of the draft genome of the red seaweed Gracilariopsis chorda provides insights into genome size evolution in Rhodophyta.</title>
        <authorList>
            <person name="Lee J."/>
            <person name="Yang E.C."/>
            <person name="Graf L."/>
            <person name="Yang J.H."/>
            <person name="Qiu H."/>
            <person name="Zel Zion U."/>
            <person name="Chan C.X."/>
            <person name="Stephens T.G."/>
            <person name="Weber A.P.M."/>
            <person name="Boo G.H."/>
            <person name="Boo S.M."/>
            <person name="Kim K.M."/>
            <person name="Shin Y."/>
            <person name="Jung M."/>
            <person name="Lee S.J."/>
            <person name="Yim H.S."/>
            <person name="Lee J.H."/>
            <person name="Bhattacharya D."/>
            <person name="Yoon H.S."/>
        </authorList>
    </citation>
    <scope>NUCLEOTIDE SEQUENCE [LARGE SCALE GENOMIC DNA]</scope>
    <source>
        <strain evidence="3 4">SKKU-2015</strain>
        <tissue evidence="3">Whole body</tissue>
    </source>
</reference>
<comment type="caution">
    <text evidence="3">The sequence shown here is derived from an EMBL/GenBank/DDBJ whole genome shotgun (WGS) entry which is preliminary data.</text>
</comment>
<dbReference type="PANTHER" id="PTHR44579">
    <property type="entry name" value="OS01G0730500 PROTEIN"/>
    <property type="match status" value="1"/>
</dbReference>
<evidence type="ECO:0000259" key="2">
    <source>
        <dbReference type="PROSITE" id="PS51379"/>
    </source>
</evidence>
<gene>
    <name evidence="3" type="ORF">BWQ96_06806</name>
</gene>
<dbReference type="STRING" id="448386.A0A2V3IMW0"/>
<name>A0A2V3IMW0_9FLOR</name>
<keyword evidence="4" id="KW-1185">Reference proteome</keyword>
<dbReference type="PANTHER" id="PTHR44579:SF2">
    <property type="entry name" value="OS01G0730500 PROTEIN"/>
    <property type="match status" value="1"/>
</dbReference>
<evidence type="ECO:0000313" key="3">
    <source>
        <dbReference type="EMBL" id="PXF43416.1"/>
    </source>
</evidence>
<evidence type="ECO:0000313" key="4">
    <source>
        <dbReference type="Proteomes" id="UP000247409"/>
    </source>
</evidence>
<dbReference type="OrthoDB" id="376357at2759"/>
<protein>
    <submittedName>
        <fullName evidence="3">Ferredoxin-1</fullName>
    </submittedName>
</protein>
<accession>A0A2V3IMW0</accession>
<evidence type="ECO:0000256" key="1">
    <source>
        <dbReference type="SAM" id="MobiDB-lite"/>
    </source>
</evidence>
<feature type="region of interest" description="Disordered" evidence="1">
    <location>
        <begin position="265"/>
        <end position="288"/>
    </location>
</feature>
<dbReference type="Proteomes" id="UP000247409">
    <property type="component" value="Unassembled WGS sequence"/>
</dbReference>